<dbReference type="GO" id="GO:0033816">
    <property type="term" value="F:diaminobutyrate acetyltransferase activity"/>
    <property type="evidence" value="ECO:0007669"/>
    <property type="project" value="UniProtKB-EC"/>
</dbReference>
<comment type="function">
    <text evidence="1 9">Catalyzes the acetylation of L-2,4-diaminobutyrate (DABA) to gamma-N-acetyl-alpha,gamma-diaminobutyric acid (ADABA) with acetyl coenzyme A.</text>
</comment>
<evidence type="ECO:0000256" key="1">
    <source>
        <dbReference type="ARBA" id="ARBA00003741"/>
    </source>
</evidence>
<evidence type="ECO:0000256" key="8">
    <source>
        <dbReference type="ARBA" id="ARBA00048924"/>
    </source>
</evidence>
<accession>A0A543FGX0</accession>
<evidence type="ECO:0000256" key="7">
    <source>
        <dbReference type="ARBA" id="ARBA00023315"/>
    </source>
</evidence>
<comment type="pathway">
    <text evidence="2 9">Amine and polyamine biosynthesis; ectoine biosynthesis; L-ectoine from L-aspartate 4-semialdehyde: step 2/3.</text>
</comment>
<dbReference type="CDD" id="cd04301">
    <property type="entry name" value="NAT_SF"/>
    <property type="match status" value="1"/>
</dbReference>
<keyword evidence="6 9" id="KW-0808">Transferase</keyword>
<dbReference type="OrthoDB" id="2436196at2"/>
<comment type="similarity">
    <text evidence="3 9">Belongs to the acetyltransferase family. EctA subfamily.</text>
</comment>
<dbReference type="PANTHER" id="PTHR43072:SF60">
    <property type="entry name" value="L-2,4-DIAMINOBUTYRIC ACID ACETYLTRANSFERASE"/>
    <property type="match status" value="1"/>
</dbReference>
<keyword evidence="7 9" id="KW-0012">Acyltransferase</keyword>
<dbReference type="NCBIfam" id="TIGR02406">
    <property type="entry name" value="ectoine_EctA"/>
    <property type="match status" value="1"/>
</dbReference>
<dbReference type="UniPathway" id="UPA00067">
    <property type="reaction ID" value="UER00122"/>
</dbReference>
<evidence type="ECO:0000256" key="2">
    <source>
        <dbReference type="ARBA" id="ARBA00004978"/>
    </source>
</evidence>
<dbReference type="PANTHER" id="PTHR43072">
    <property type="entry name" value="N-ACETYLTRANSFERASE"/>
    <property type="match status" value="1"/>
</dbReference>
<dbReference type="InterPro" id="IPR000182">
    <property type="entry name" value="GNAT_dom"/>
</dbReference>
<dbReference type="SUPFAM" id="SSF55729">
    <property type="entry name" value="Acyl-CoA N-acyltransferases (Nat)"/>
    <property type="match status" value="1"/>
</dbReference>
<organism evidence="11 12">
    <name type="scientific">Nocardia bhagyanarayanae</name>
    <dbReference type="NCBI Taxonomy" id="1215925"/>
    <lineage>
        <taxon>Bacteria</taxon>
        <taxon>Bacillati</taxon>
        <taxon>Actinomycetota</taxon>
        <taxon>Actinomycetes</taxon>
        <taxon>Mycobacteriales</taxon>
        <taxon>Nocardiaceae</taxon>
        <taxon>Nocardia</taxon>
    </lineage>
</organism>
<comment type="caution">
    <text evidence="11">The sequence shown here is derived from an EMBL/GenBank/DDBJ whole genome shotgun (WGS) entry which is preliminary data.</text>
</comment>
<dbReference type="PROSITE" id="PS51186">
    <property type="entry name" value="GNAT"/>
    <property type="match status" value="1"/>
</dbReference>
<evidence type="ECO:0000256" key="5">
    <source>
        <dbReference type="ARBA" id="ARBA00017935"/>
    </source>
</evidence>
<dbReference type="EMBL" id="VFPG01000001">
    <property type="protein sequence ID" value="TQM33016.1"/>
    <property type="molecule type" value="Genomic_DNA"/>
</dbReference>
<comment type="catalytic activity">
    <reaction evidence="8 9">
        <text>L-2,4-diaminobutanoate + acetyl-CoA = (2S)-4-acetamido-2-aminobutanoate + CoA + H(+)</text>
        <dbReference type="Rhea" id="RHEA:16901"/>
        <dbReference type="ChEBI" id="CHEBI:15378"/>
        <dbReference type="ChEBI" id="CHEBI:57287"/>
        <dbReference type="ChEBI" id="CHEBI:57288"/>
        <dbReference type="ChEBI" id="CHEBI:58761"/>
        <dbReference type="ChEBI" id="CHEBI:58929"/>
        <dbReference type="EC" id="2.3.1.178"/>
    </reaction>
</comment>
<dbReference type="AlphaFoldDB" id="A0A543FGX0"/>
<reference evidence="11 12" key="1">
    <citation type="submission" date="2019-06" db="EMBL/GenBank/DDBJ databases">
        <title>Sequencing the genomes of 1000 actinobacteria strains.</title>
        <authorList>
            <person name="Klenk H.-P."/>
        </authorList>
    </citation>
    <scope>NUCLEOTIDE SEQUENCE [LARGE SCALE GENOMIC DNA]</scope>
    <source>
        <strain evidence="11 12">DSM 103495</strain>
    </source>
</reference>
<evidence type="ECO:0000256" key="9">
    <source>
        <dbReference type="RuleBase" id="RU365045"/>
    </source>
</evidence>
<gene>
    <name evidence="9" type="primary">ectA</name>
    <name evidence="11" type="ORF">FB390_4729</name>
</gene>
<name>A0A543FGX0_9NOCA</name>
<evidence type="ECO:0000259" key="10">
    <source>
        <dbReference type="PROSITE" id="PS51186"/>
    </source>
</evidence>
<dbReference type="InterPro" id="IPR012772">
    <property type="entry name" value="Ectoine_EctA"/>
</dbReference>
<proteinExistence type="inferred from homology"/>
<evidence type="ECO:0000313" key="12">
    <source>
        <dbReference type="Proteomes" id="UP000316331"/>
    </source>
</evidence>
<evidence type="ECO:0000256" key="3">
    <source>
        <dbReference type="ARBA" id="ARBA00010712"/>
    </source>
</evidence>
<evidence type="ECO:0000256" key="4">
    <source>
        <dbReference type="ARBA" id="ARBA00012355"/>
    </source>
</evidence>
<feature type="domain" description="N-acetyltransferase" evidence="10">
    <location>
        <begin position="29"/>
        <end position="182"/>
    </location>
</feature>
<dbReference type="RefSeq" id="WP_141810847.1">
    <property type="nucleotide sequence ID" value="NZ_VFPG01000001.1"/>
</dbReference>
<keyword evidence="12" id="KW-1185">Reference proteome</keyword>
<dbReference type="Gene3D" id="3.40.630.30">
    <property type="match status" value="1"/>
</dbReference>
<dbReference type="Pfam" id="PF00583">
    <property type="entry name" value="Acetyltransf_1"/>
    <property type="match status" value="1"/>
</dbReference>
<dbReference type="Proteomes" id="UP000316331">
    <property type="component" value="Unassembled WGS sequence"/>
</dbReference>
<sequence length="194" mass="21315">MSLPTLSTETIDRADTASAWRRSDRIGVPILRAPQLGDAAQIWRIAKDSHVLDTNSSYAYLLWCRDFPGTTVVAEVDGRVVGFVIGYLRPQAPDTVFVWQVAVSHSERGRGTGTALIEHLLDTVAPHGVTALETTISPDNPASVAMFAAVARRRGARMTKRPLFDPGVFPDNHAAEDLYRIAPTAQRKPEKELR</sequence>
<dbReference type="InterPro" id="IPR016181">
    <property type="entry name" value="Acyl_CoA_acyltransferase"/>
</dbReference>
<protein>
    <recommendedName>
        <fullName evidence="5 9">L-2,4-diaminobutyric acid acetyltransferase</fullName>
        <shortName evidence="9">DABA acetyltransferase</shortName>
        <ecNumber evidence="4 9">2.3.1.178</ecNumber>
    </recommendedName>
</protein>
<evidence type="ECO:0000256" key="6">
    <source>
        <dbReference type="ARBA" id="ARBA00022679"/>
    </source>
</evidence>
<dbReference type="GO" id="GO:0019491">
    <property type="term" value="P:ectoine biosynthetic process"/>
    <property type="evidence" value="ECO:0007669"/>
    <property type="project" value="UniProtKB-UniPathway"/>
</dbReference>
<evidence type="ECO:0000313" key="11">
    <source>
        <dbReference type="EMBL" id="TQM33016.1"/>
    </source>
</evidence>
<dbReference type="EC" id="2.3.1.178" evidence="4 9"/>